<gene>
    <name evidence="1" type="ORF">GAK29_04288</name>
</gene>
<evidence type="ECO:0000313" key="1">
    <source>
        <dbReference type="EMBL" id="KAF1018334.1"/>
    </source>
</evidence>
<reference evidence="2" key="1">
    <citation type="journal article" date="2020" name="MBio">
        <title>Horizontal gene transfer to a defensive symbiont with a reduced genome amongst a multipartite beetle microbiome.</title>
        <authorList>
            <person name="Waterworth S.C."/>
            <person name="Florez L.V."/>
            <person name="Rees E.R."/>
            <person name="Hertweck C."/>
            <person name="Kaltenpoth M."/>
            <person name="Kwan J.C."/>
        </authorList>
    </citation>
    <scope>NUCLEOTIDE SEQUENCE [LARGE SCALE GENOMIC DNA]</scope>
</reference>
<proteinExistence type="predicted"/>
<evidence type="ECO:0000313" key="2">
    <source>
        <dbReference type="Proteomes" id="UP000490535"/>
    </source>
</evidence>
<protein>
    <submittedName>
        <fullName evidence="1">Uncharacterized protein</fullName>
    </submittedName>
</protein>
<organism evidence="1 2">
    <name type="scientific">Acinetobacter bereziniae</name>
    <name type="common">Acinetobacter genomosp. 10</name>
    <dbReference type="NCBI Taxonomy" id="106648"/>
    <lineage>
        <taxon>Bacteria</taxon>
        <taxon>Pseudomonadati</taxon>
        <taxon>Pseudomonadota</taxon>
        <taxon>Gammaproteobacteria</taxon>
        <taxon>Moraxellales</taxon>
        <taxon>Moraxellaceae</taxon>
        <taxon>Acinetobacter</taxon>
    </lineage>
</organism>
<dbReference type="EMBL" id="WNDP01000180">
    <property type="protein sequence ID" value="KAF1018334.1"/>
    <property type="molecule type" value="Genomic_DNA"/>
</dbReference>
<dbReference type="AlphaFoldDB" id="A0A833PBP3"/>
<accession>A0A833PBP3</accession>
<dbReference type="Proteomes" id="UP000490535">
    <property type="component" value="Unassembled WGS sequence"/>
</dbReference>
<comment type="caution">
    <text evidence="1">The sequence shown here is derived from an EMBL/GenBank/DDBJ whole genome shotgun (WGS) entry which is preliminary data.</text>
</comment>
<name>A0A833PBP3_ACIBZ</name>
<sequence>MNMDVRSVKASVRGEYWFTALSAGFQQQTQYSQSVWVADGVLGDQPTRMIAVVVNTENQFPRARAGEVGSWFTGRLDFGKSCG</sequence>